<keyword evidence="8 10" id="KW-0221">Differentiation</keyword>
<evidence type="ECO:0000256" key="8">
    <source>
        <dbReference type="ARBA" id="ARBA00022782"/>
    </source>
</evidence>
<keyword evidence="4 10" id="KW-0217">Developmental protein</keyword>
<evidence type="ECO:0000256" key="5">
    <source>
        <dbReference type="ARBA" id="ARBA00022525"/>
    </source>
</evidence>
<evidence type="ECO:0000313" key="12">
    <source>
        <dbReference type="Proteomes" id="UP000639772"/>
    </source>
</evidence>
<dbReference type="EMBL" id="JADCNM010000005">
    <property type="protein sequence ID" value="KAG0483163.1"/>
    <property type="molecule type" value="Genomic_DNA"/>
</dbReference>
<dbReference type="GO" id="GO:0008283">
    <property type="term" value="P:cell population proliferation"/>
    <property type="evidence" value="ECO:0007669"/>
    <property type="project" value="UniProtKB-UniRule"/>
</dbReference>
<keyword evidence="9 10" id="KW-0339">Growth factor</keyword>
<dbReference type="Proteomes" id="UP000639772">
    <property type="component" value="Unassembled WGS sequence"/>
</dbReference>
<comment type="subcellular location">
    <subcellularLocation>
        <location evidence="2 10">Secreted</location>
    </subcellularLocation>
</comment>
<organism evidence="11 12">
    <name type="scientific">Vanilla planifolia</name>
    <name type="common">Vanilla</name>
    <dbReference type="NCBI Taxonomy" id="51239"/>
    <lineage>
        <taxon>Eukaryota</taxon>
        <taxon>Viridiplantae</taxon>
        <taxon>Streptophyta</taxon>
        <taxon>Embryophyta</taxon>
        <taxon>Tracheophyta</taxon>
        <taxon>Spermatophyta</taxon>
        <taxon>Magnoliopsida</taxon>
        <taxon>Liliopsida</taxon>
        <taxon>Asparagales</taxon>
        <taxon>Orchidaceae</taxon>
        <taxon>Vanilloideae</taxon>
        <taxon>Vanilleae</taxon>
        <taxon>Vanilla</taxon>
    </lineage>
</organism>
<comment type="PTM">
    <text evidence="10">PSK-alpha is produced by endopeptidase digestion. PSK-beta is produced from PSK-alpha by exopeptidase digestion.</text>
</comment>
<evidence type="ECO:0000256" key="9">
    <source>
        <dbReference type="ARBA" id="ARBA00023030"/>
    </source>
</evidence>
<comment type="caution">
    <text evidence="11">The sequence shown here is derived from an EMBL/GenBank/DDBJ whole genome shotgun (WGS) entry which is preliminary data.</text>
</comment>
<proteinExistence type="inferred from homology"/>
<dbReference type="GO" id="GO:0005576">
    <property type="term" value="C:extracellular region"/>
    <property type="evidence" value="ECO:0007669"/>
    <property type="project" value="UniProtKB-SubCell"/>
</dbReference>
<comment type="PTM">
    <text evidence="10">Sulfation is important for activity and for the binding to a putative membrane receptor.</text>
</comment>
<evidence type="ECO:0000256" key="4">
    <source>
        <dbReference type="ARBA" id="ARBA00022473"/>
    </source>
</evidence>
<evidence type="ECO:0000256" key="7">
    <source>
        <dbReference type="ARBA" id="ARBA00022729"/>
    </source>
</evidence>
<comment type="function">
    <text evidence="1 10">Promotes plant cell differentiation, organogenesis and somatic embryogenesis as well as cell proliferation.</text>
</comment>
<dbReference type="OrthoDB" id="1914102at2759"/>
<name>A0A835R3V7_VANPL</name>
<protein>
    <recommendedName>
        <fullName evidence="10">Phytosulfokine</fullName>
    </recommendedName>
    <component>
        <recommendedName>
            <fullName evidence="10">Phytosulfokine-alpha</fullName>
            <shortName evidence="10">PSK-alpha</shortName>
            <shortName evidence="10">Phytosulfokine-a</shortName>
        </recommendedName>
    </component>
    <component>
        <recommendedName>
            <fullName evidence="10">Phytosulfokine-beta</fullName>
            <shortName evidence="10">PSK-beta</shortName>
            <shortName evidence="10">Phytosulfokine-b</shortName>
        </recommendedName>
    </component>
</protein>
<dbReference type="PANTHER" id="PTHR33285">
    <property type="entry name" value="PHYTOSULFOKINES 3"/>
    <property type="match status" value="1"/>
</dbReference>
<evidence type="ECO:0000256" key="6">
    <source>
        <dbReference type="ARBA" id="ARBA00022641"/>
    </source>
</evidence>
<accession>A0A835R3V7</accession>
<evidence type="ECO:0000256" key="2">
    <source>
        <dbReference type="ARBA" id="ARBA00004613"/>
    </source>
</evidence>
<reference evidence="11 12" key="1">
    <citation type="journal article" date="2020" name="Nat. Food">
        <title>A phased Vanilla planifolia genome enables genetic improvement of flavour and production.</title>
        <authorList>
            <person name="Hasing T."/>
            <person name="Tang H."/>
            <person name="Brym M."/>
            <person name="Khazi F."/>
            <person name="Huang T."/>
            <person name="Chambers A.H."/>
        </authorList>
    </citation>
    <scope>NUCLEOTIDE SEQUENCE [LARGE SCALE GENOMIC DNA]</scope>
    <source>
        <tissue evidence="11">Leaf</tissue>
    </source>
</reference>
<dbReference type="GO" id="GO:0030154">
    <property type="term" value="P:cell differentiation"/>
    <property type="evidence" value="ECO:0007669"/>
    <property type="project" value="UniProtKB-UniRule"/>
</dbReference>
<keyword evidence="7 10" id="KW-0732">Signal</keyword>
<keyword evidence="5 10" id="KW-0964">Secreted</keyword>
<keyword evidence="6 10" id="KW-0765">Sulfation</keyword>
<dbReference type="GO" id="GO:0008083">
    <property type="term" value="F:growth factor activity"/>
    <property type="evidence" value="ECO:0007669"/>
    <property type="project" value="UniProtKB-UniRule"/>
</dbReference>
<gene>
    <name evidence="11" type="ORF">HPP92_011247</name>
</gene>
<evidence type="ECO:0000313" key="11">
    <source>
        <dbReference type="EMBL" id="KAG0483163.1"/>
    </source>
</evidence>
<evidence type="ECO:0000256" key="3">
    <source>
        <dbReference type="ARBA" id="ARBA00010781"/>
    </source>
</evidence>
<dbReference type="InterPro" id="IPR009438">
    <property type="entry name" value="Phytosulfokine"/>
</dbReference>
<evidence type="ECO:0000256" key="1">
    <source>
        <dbReference type="ARBA" id="ARBA00003158"/>
    </source>
</evidence>
<sequence>MHLKSPNSTQFSSFLISFLLPHEADFSSLALPSPCFLPPFPSSIQGKAKASRPLAHSMRGEMEEVFEEKARGFAGQEEVLDGCDDDDDECFERRMMLDAHLDYIYTQQLKP</sequence>
<comment type="similarity">
    <text evidence="3 10">Belongs to the phytosulfokine family.</text>
</comment>
<dbReference type="AlphaFoldDB" id="A0A835R3V7"/>
<dbReference type="Pfam" id="PF06404">
    <property type="entry name" value="PSK"/>
    <property type="match status" value="1"/>
</dbReference>
<evidence type="ECO:0000256" key="10">
    <source>
        <dbReference type="RuleBase" id="RU368031"/>
    </source>
</evidence>
<dbReference type="PANTHER" id="PTHR33285:SF33">
    <property type="entry name" value="PHYTOSULFOKINE"/>
    <property type="match status" value="1"/>
</dbReference>